<dbReference type="EMBL" id="FNAB01000006">
    <property type="protein sequence ID" value="SDD74712.1"/>
    <property type="molecule type" value="Genomic_DNA"/>
</dbReference>
<name>A0A1G6X9F6_9NOCA</name>
<organism evidence="2 3">
    <name type="scientific">Rhodococcus tukisamuensis</name>
    <dbReference type="NCBI Taxonomy" id="168276"/>
    <lineage>
        <taxon>Bacteria</taxon>
        <taxon>Bacillati</taxon>
        <taxon>Actinomycetota</taxon>
        <taxon>Actinomycetes</taxon>
        <taxon>Mycobacteriales</taxon>
        <taxon>Nocardiaceae</taxon>
        <taxon>Rhodococcus</taxon>
    </lineage>
</organism>
<dbReference type="RefSeq" id="WP_072845169.1">
    <property type="nucleotide sequence ID" value="NZ_FNAB01000006.1"/>
</dbReference>
<dbReference type="STRING" id="168276.SAMN05444580_106131"/>
<keyword evidence="1" id="KW-1133">Transmembrane helix</keyword>
<keyword evidence="1" id="KW-0472">Membrane</keyword>
<protein>
    <submittedName>
        <fullName evidence="2">Uncharacterized protein</fullName>
    </submittedName>
</protein>
<keyword evidence="3" id="KW-1185">Reference proteome</keyword>
<evidence type="ECO:0000313" key="3">
    <source>
        <dbReference type="Proteomes" id="UP000199417"/>
    </source>
</evidence>
<dbReference type="AlphaFoldDB" id="A0A1G6X9F6"/>
<reference evidence="2 3" key="1">
    <citation type="submission" date="2016-10" db="EMBL/GenBank/DDBJ databases">
        <authorList>
            <person name="de Groot N.N."/>
        </authorList>
    </citation>
    <scope>NUCLEOTIDE SEQUENCE [LARGE SCALE GENOMIC DNA]</scope>
    <source>
        <strain evidence="2 3">JCM 11308</strain>
    </source>
</reference>
<proteinExistence type="predicted"/>
<evidence type="ECO:0000313" key="2">
    <source>
        <dbReference type="EMBL" id="SDD74712.1"/>
    </source>
</evidence>
<dbReference type="Proteomes" id="UP000199417">
    <property type="component" value="Unassembled WGS sequence"/>
</dbReference>
<accession>A0A1G6X9F6</accession>
<sequence>MNQIASWWDGAELWLIGLPYVPQLLLVMGVVLPAAFGIARGFDLVLARVFALLGRDRASVPAPTVVGGEH</sequence>
<gene>
    <name evidence="2" type="ORF">SAMN05444580_106131</name>
</gene>
<keyword evidence="1" id="KW-0812">Transmembrane</keyword>
<feature type="transmembrane region" description="Helical" evidence="1">
    <location>
        <begin position="20"/>
        <end position="39"/>
    </location>
</feature>
<evidence type="ECO:0000256" key="1">
    <source>
        <dbReference type="SAM" id="Phobius"/>
    </source>
</evidence>